<protein>
    <submittedName>
        <fullName evidence="1">AsmA protein</fullName>
    </submittedName>
</protein>
<keyword evidence="2" id="KW-1185">Reference proteome</keyword>
<sequence length="605" mass="63800">MKGKPQKRWACLARAAVTVFAILLFVFVASRLAAPYIVSSNLVRGSMERAISRWSGHDVDIRGTPSLRFWPEPRIILPEVTISDRRNGERRVLAEIAELSAGFGLIKAALGHPVFDDFRLSRPLIRLNRTPLGRLQWGGEGLLTEAIAEARDKGTAVRGGPHDSAVGSITIENGRIELQDQGSGRMLTLDSIFSDITWPVMSAPIRGTATMLLGGAVTRIDFSAPEPLMLFAGAVTDMQVKLSAPSVNGTFSGKAGLFPARFAEGKLSVDVSDVHGLLGWAGMELPGTGALHKIYVETTATAEPDRLRLEDLSFTANDATASGVLDISNAKSGKPKVSGTLAFQQMDIANFLGAFSLSIPDSSAREGRSGLLDWLEFDLSLSARSASLAQLTLTDVGASILATDGSVAFDIADSTLAGGTLTGHLEGRDGGFDQGARLDVSLTNADLSDIEARLALSGPLPLGTGSLTLSASTDVALWQTSGHDISGKVQLQAGPGRLSRFNPQGIQALATARPFFRLAEAGSGDMAFDTLDMSAELTGGTIDIRSGKLADSTRSLTFSGVVPYDFKGLALSAEMQSTAESPGSLRFFIGGSWPDLILSPVTPKG</sequence>
<evidence type="ECO:0000313" key="2">
    <source>
        <dbReference type="Proteomes" id="UP001235269"/>
    </source>
</evidence>
<organism evidence="1 2">
    <name type="scientific">Rhizobium paknamense</name>
    <dbReference type="NCBI Taxonomy" id="1206817"/>
    <lineage>
        <taxon>Bacteria</taxon>
        <taxon>Pseudomonadati</taxon>
        <taxon>Pseudomonadota</taxon>
        <taxon>Alphaproteobacteria</taxon>
        <taxon>Hyphomicrobiales</taxon>
        <taxon>Rhizobiaceae</taxon>
        <taxon>Rhizobium/Agrobacterium group</taxon>
        <taxon>Rhizobium</taxon>
    </lineage>
</organism>
<accession>A0ABU0ILR0</accession>
<dbReference type="PANTHER" id="PTHR30441:SF4">
    <property type="entry name" value="PROTEIN ASMA"/>
    <property type="match status" value="1"/>
</dbReference>
<proteinExistence type="predicted"/>
<dbReference type="InterPro" id="IPR052894">
    <property type="entry name" value="AsmA-related"/>
</dbReference>
<dbReference type="Proteomes" id="UP001235269">
    <property type="component" value="Unassembled WGS sequence"/>
</dbReference>
<evidence type="ECO:0000313" key="1">
    <source>
        <dbReference type="EMBL" id="MDQ0458124.1"/>
    </source>
</evidence>
<dbReference type="PANTHER" id="PTHR30441">
    <property type="entry name" value="DUF748 DOMAIN-CONTAINING PROTEIN"/>
    <property type="match status" value="1"/>
</dbReference>
<dbReference type="EMBL" id="JAUSWH010000023">
    <property type="protein sequence ID" value="MDQ0458124.1"/>
    <property type="molecule type" value="Genomic_DNA"/>
</dbReference>
<reference evidence="1 2" key="1">
    <citation type="submission" date="2023-07" db="EMBL/GenBank/DDBJ databases">
        <title>Genomic Encyclopedia of Type Strains, Phase IV (KMG-IV): sequencing the most valuable type-strain genomes for metagenomic binning, comparative biology and taxonomic classification.</title>
        <authorList>
            <person name="Goeker M."/>
        </authorList>
    </citation>
    <scope>NUCLEOTIDE SEQUENCE [LARGE SCALE GENOMIC DNA]</scope>
    <source>
        <strain evidence="1 2">DSM 100301</strain>
    </source>
</reference>
<name>A0ABU0ILR0_9HYPH</name>
<gene>
    <name evidence="1" type="ORF">QO005_004482</name>
</gene>
<comment type="caution">
    <text evidence="1">The sequence shown here is derived from an EMBL/GenBank/DDBJ whole genome shotgun (WGS) entry which is preliminary data.</text>
</comment>
<dbReference type="RefSeq" id="WP_307160231.1">
    <property type="nucleotide sequence ID" value="NZ_JAUSWH010000023.1"/>
</dbReference>